<accession>A0ABV4CHX0</accession>
<dbReference type="InterPro" id="IPR003593">
    <property type="entry name" value="AAA+_ATPase"/>
</dbReference>
<dbReference type="RefSeq" id="WP_345365217.1">
    <property type="nucleotide sequence ID" value="NZ_BAABII010000013.1"/>
</dbReference>
<name>A0ABV4CHX0_9PSEU</name>
<comment type="caution">
    <text evidence="4">The sequence shown here is derived from an EMBL/GenBank/DDBJ whole genome shotgun (WGS) entry which is preliminary data.</text>
</comment>
<dbReference type="PROSITE" id="PS50893">
    <property type="entry name" value="ABC_TRANSPORTER_2"/>
    <property type="match status" value="1"/>
</dbReference>
<dbReference type="Gene3D" id="3.40.50.300">
    <property type="entry name" value="P-loop containing nucleotide triphosphate hydrolases"/>
    <property type="match status" value="1"/>
</dbReference>
<feature type="domain" description="ABC transporter" evidence="3">
    <location>
        <begin position="3"/>
        <end position="235"/>
    </location>
</feature>
<gene>
    <name evidence="4" type="ORF">AB8O55_14845</name>
</gene>
<dbReference type="GO" id="GO:0005524">
    <property type="term" value="F:ATP binding"/>
    <property type="evidence" value="ECO:0007669"/>
    <property type="project" value="UniProtKB-KW"/>
</dbReference>
<dbReference type="SUPFAM" id="SSF52540">
    <property type="entry name" value="P-loop containing nucleoside triphosphate hydrolases"/>
    <property type="match status" value="1"/>
</dbReference>
<dbReference type="Pfam" id="PF00005">
    <property type="entry name" value="ABC_tran"/>
    <property type="match status" value="1"/>
</dbReference>
<dbReference type="PANTHER" id="PTHR42794">
    <property type="entry name" value="HEMIN IMPORT ATP-BINDING PROTEIN HMUV"/>
    <property type="match status" value="1"/>
</dbReference>
<evidence type="ECO:0000259" key="3">
    <source>
        <dbReference type="PROSITE" id="PS50893"/>
    </source>
</evidence>
<dbReference type="InterPro" id="IPR027417">
    <property type="entry name" value="P-loop_NTPase"/>
</dbReference>
<evidence type="ECO:0000313" key="4">
    <source>
        <dbReference type="EMBL" id="MEY8040682.1"/>
    </source>
</evidence>
<evidence type="ECO:0000256" key="1">
    <source>
        <dbReference type="ARBA" id="ARBA00022741"/>
    </source>
</evidence>
<dbReference type="PANTHER" id="PTHR42794:SF2">
    <property type="entry name" value="ABC TRANSPORTER ATP-BINDING PROTEIN"/>
    <property type="match status" value="1"/>
</dbReference>
<evidence type="ECO:0000256" key="2">
    <source>
        <dbReference type="ARBA" id="ARBA00022840"/>
    </source>
</evidence>
<reference evidence="4 5" key="1">
    <citation type="submission" date="2024-08" db="EMBL/GenBank/DDBJ databases">
        <title>Genome mining of Saccharopolyspora cebuensis PGLac3 from Nigerian medicinal plant.</title>
        <authorList>
            <person name="Ezeobiora C.E."/>
            <person name="Igbokwe N.H."/>
            <person name="Amin D.H."/>
            <person name="Mendie U.E."/>
        </authorList>
    </citation>
    <scope>NUCLEOTIDE SEQUENCE [LARGE SCALE GENOMIC DNA]</scope>
    <source>
        <strain evidence="4 5">PGLac3</strain>
    </source>
</reference>
<evidence type="ECO:0000313" key="5">
    <source>
        <dbReference type="Proteomes" id="UP001564626"/>
    </source>
</evidence>
<keyword evidence="5" id="KW-1185">Reference proteome</keyword>
<protein>
    <submittedName>
        <fullName evidence="4">ABC transporter ATP-binding protein</fullName>
    </submittedName>
</protein>
<dbReference type="Proteomes" id="UP001564626">
    <property type="component" value="Unassembled WGS sequence"/>
</dbReference>
<keyword evidence="2 4" id="KW-0067">ATP-binding</keyword>
<dbReference type="InterPro" id="IPR003439">
    <property type="entry name" value="ABC_transporter-like_ATP-bd"/>
</dbReference>
<dbReference type="EMBL" id="JBGEHV010000024">
    <property type="protein sequence ID" value="MEY8040682.1"/>
    <property type="molecule type" value="Genomic_DNA"/>
</dbReference>
<keyword evidence="1" id="KW-0547">Nucleotide-binding</keyword>
<dbReference type="SMART" id="SM00382">
    <property type="entry name" value="AAA"/>
    <property type="match status" value="1"/>
</dbReference>
<dbReference type="CDD" id="cd03214">
    <property type="entry name" value="ABC_Iron-Siderophores_B12_Hemin"/>
    <property type="match status" value="1"/>
</dbReference>
<organism evidence="4 5">
    <name type="scientific">Saccharopolyspora cebuensis</name>
    <dbReference type="NCBI Taxonomy" id="418759"/>
    <lineage>
        <taxon>Bacteria</taxon>
        <taxon>Bacillati</taxon>
        <taxon>Actinomycetota</taxon>
        <taxon>Actinomycetes</taxon>
        <taxon>Pseudonocardiales</taxon>
        <taxon>Pseudonocardiaceae</taxon>
        <taxon>Saccharopolyspora</taxon>
    </lineage>
</organism>
<sequence length="256" mass="27186">MSFRTRELSWHAGGALIVDGISTEVEPGRTLGLLGPNGSGKSSLLRLLAGLRRPSAGSVLLDERELGGFGRRELARRVAVVEQESSTELDLSVRDVVALGRTPHRTGWGGEHPDDAAAVRRALAATGLDGLAERRWHALSGGERQRTQIARALAQEPSELLLDEPTNHLDIAHQLELLALIRTLPLTTVVALHDLNLAAGYCDRLLVLAGGRAVAAGAPADVLTEDLVAEVYGVACEVVATPEGAPHIRFRGPVGR</sequence>
<proteinExistence type="predicted"/>